<evidence type="ECO:0000313" key="2">
    <source>
        <dbReference type="Proteomes" id="UP000050795"/>
    </source>
</evidence>
<dbReference type="AlphaFoldDB" id="A0AA85JD56"/>
<reference evidence="3" key="2">
    <citation type="submission" date="2023-11" db="UniProtKB">
        <authorList>
            <consortium name="WormBaseParasite"/>
        </authorList>
    </citation>
    <scope>IDENTIFICATION</scope>
</reference>
<evidence type="ECO:0008006" key="4">
    <source>
        <dbReference type="Google" id="ProtNLM"/>
    </source>
</evidence>
<accession>A0AA85JD56</accession>
<feature type="chain" id="PRO_5041676444" description="Secreted protein" evidence="1">
    <location>
        <begin position="27"/>
        <end position="194"/>
    </location>
</feature>
<organism evidence="2 3">
    <name type="scientific">Trichobilharzia regenti</name>
    <name type="common">Nasal bird schistosome</name>
    <dbReference type="NCBI Taxonomy" id="157069"/>
    <lineage>
        <taxon>Eukaryota</taxon>
        <taxon>Metazoa</taxon>
        <taxon>Spiralia</taxon>
        <taxon>Lophotrochozoa</taxon>
        <taxon>Platyhelminthes</taxon>
        <taxon>Trematoda</taxon>
        <taxon>Digenea</taxon>
        <taxon>Strigeidida</taxon>
        <taxon>Schistosomatoidea</taxon>
        <taxon>Schistosomatidae</taxon>
        <taxon>Trichobilharzia</taxon>
    </lineage>
</organism>
<evidence type="ECO:0000256" key="1">
    <source>
        <dbReference type="SAM" id="SignalP"/>
    </source>
</evidence>
<dbReference type="Proteomes" id="UP000050795">
    <property type="component" value="Unassembled WGS sequence"/>
</dbReference>
<proteinExistence type="predicted"/>
<protein>
    <recommendedName>
        <fullName evidence="4">Secreted protein</fullName>
    </recommendedName>
</protein>
<reference evidence="2" key="1">
    <citation type="submission" date="2022-06" db="EMBL/GenBank/DDBJ databases">
        <authorList>
            <person name="Berger JAMES D."/>
            <person name="Berger JAMES D."/>
        </authorList>
    </citation>
    <scope>NUCLEOTIDE SEQUENCE [LARGE SCALE GENOMIC DNA]</scope>
</reference>
<sequence>MFNSMYRYISVITLLVFATMNESTSSKLGDMEELLKGTLNDLPELAKSITRDEEEITKLQNKIINEVTESGERTLENFVSCCRRFYESYSGNELFKLTLDKLKWFADVYGLFPEQQTIRGCLNKEVDVYAAKLRAEQAFDCEDYIPTGNRLDITDLKHKIRDVYERKLFYASALMLKRLLEEDIQKLKQAGVEN</sequence>
<keyword evidence="1" id="KW-0732">Signal</keyword>
<evidence type="ECO:0000313" key="3">
    <source>
        <dbReference type="WBParaSite" id="TREG1_144860.1"/>
    </source>
</evidence>
<keyword evidence="2" id="KW-1185">Reference proteome</keyword>
<dbReference type="WBParaSite" id="TREG1_144860.1">
    <property type="protein sequence ID" value="TREG1_144860.1"/>
    <property type="gene ID" value="TREG1_144860"/>
</dbReference>
<feature type="signal peptide" evidence="1">
    <location>
        <begin position="1"/>
        <end position="26"/>
    </location>
</feature>
<name>A0AA85JD56_TRIRE</name>